<sequence>MFRPGMQPGMPPMGPQSFNLWAVQPVPGNFITSCPQCVYALPPSIRGTWWFPLLSSIGIDQYQRIYMWFMGVDRDRSGTLEINELMQGQFPGNIKLSPKTALRMMRIFDTDFNGHISFYEFMAMYKFLEMSFNLFLMNDRNRSGTMEPHEIQPALQQMGFFIQPRTAVLLHRLFSLGMAVCDVNCWVAICAFAAQCRSSYQMLFMNPYYGQMKPFNPVEFGKFLDIITALLE</sequence>
<keyword evidence="5" id="KW-0106">Calcium</keyword>
<dbReference type="Gene3D" id="1.10.238.10">
    <property type="entry name" value="EF-hand"/>
    <property type="match status" value="1"/>
</dbReference>
<evidence type="ECO:0000259" key="6">
    <source>
        <dbReference type="PROSITE" id="PS50222"/>
    </source>
</evidence>
<dbReference type="InterPro" id="IPR018247">
    <property type="entry name" value="EF_Hand_1_Ca_BS"/>
</dbReference>
<dbReference type="KEGG" id="eiv:EIN_418140"/>
<dbReference type="Proteomes" id="UP000014680">
    <property type="component" value="Unassembled WGS sequence"/>
</dbReference>
<dbReference type="GO" id="GO:0005509">
    <property type="term" value="F:calcium ion binding"/>
    <property type="evidence" value="ECO:0007669"/>
    <property type="project" value="InterPro"/>
</dbReference>
<accession>A0A0A1U7K0</accession>
<dbReference type="GO" id="GO:0048306">
    <property type="term" value="F:calcium-dependent protein binding"/>
    <property type="evidence" value="ECO:0007669"/>
    <property type="project" value="UniProtKB-ARBA"/>
</dbReference>
<dbReference type="VEuPathDB" id="AmoebaDB:EIN_418140"/>
<dbReference type="PROSITE" id="PS50222">
    <property type="entry name" value="EF_HAND_2"/>
    <property type="match status" value="1"/>
</dbReference>
<keyword evidence="3" id="KW-0479">Metal-binding</keyword>
<name>A0A0A1U7K0_ENTIV</name>
<dbReference type="InterPro" id="IPR051426">
    <property type="entry name" value="Peflin/Sorcin_CaBP"/>
</dbReference>
<gene>
    <name evidence="7" type="ORF">EIN_418140</name>
</gene>
<keyword evidence="2" id="KW-0963">Cytoplasm</keyword>
<evidence type="ECO:0000256" key="1">
    <source>
        <dbReference type="ARBA" id="ARBA00004496"/>
    </source>
</evidence>
<evidence type="ECO:0000313" key="8">
    <source>
        <dbReference type="Proteomes" id="UP000014680"/>
    </source>
</evidence>
<evidence type="ECO:0000256" key="5">
    <source>
        <dbReference type="ARBA" id="ARBA00022837"/>
    </source>
</evidence>
<dbReference type="PANTHER" id="PTHR46212">
    <property type="entry name" value="PEFLIN"/>
    <property type="match status" value="1"/>
</dbReference>
<reference evidence="7 8" key="1">
    <citation type="submission" date="2012-10" db="EMBL/GenBank/DDBJ databases">
        <authorList>
            <person name="Zafar N."/>
            <person name="Inman J."/>
            <person name="Hall N."/>
            <person name="Lorenzi H."/>
            <person name="Caler E."/>
        </authorList>
    </citation>
    <scope>NUCLEOTIDE SEQUENCE [LARGE SCALE GENOMIC DNA]</scope>
    <source>
        <strain evidence="7 8">IP1</strain>
    </source>
</reference>
<dbReference type="PANTHER" id="PTHR46212:SF3">
    <property type="entry name" value="GH27120P"/>
    <property type="match status" value="1"/>
</dbReference>
<keyword evidence="8" id="KW-1185">Reference proteome</keyword>
<dbReference type="GeneID" id="14886949"/>
<dbReference type="Pfam" id="PF13499">
    <property type="entry name" value="EF-hand_7"/>
    <property type="match status" value="1"/>
</dbReference>
<dbReference type="PROSITE" id="PS00018">
    <property type="entry name" value="EF_HAND_1"/>
    <property type="match status" value="2"/>
</dbReference>
<dbReference type="SUPFAM" id="SSF47473">
    <property type="entry name" value="EF-hand"/>
    <property type="match status" value="1"/>
</dbReference>
<dbReference type="OrthoDB" id="186625at2759"/>
<organism evidence="7 8">
    <name type="scientific">Entamoeba invadens IP1</name>
    <dbReference type="NCBI Taxonomy" id="370355"/>
    <lineage>
        <taxon>Eukaryota</taxon>
        <taxon>Amoebozoa</taxon>
        <taxon>Evosea</taxon>
        <taxon>Archamoebae</taxon>
        <taxon>Mastigamoebida</taxon>
        <taxon>Entamoebidae</taxon>
        <taxon>Entamoeba</taxon>
    </lineage>
</organism>
<dbReference type="PROSITE" id="PS51257">
    <property type="entry name" value="PROKAR_LIPOPROTEIN"/>
    <property type="match status" value="1"/>
</dbReference>
<comment type="subcellular location">
    <subcellularLocation>
        <location evidence="1">Cytoplasm</location>
    </subcellularLocation>
</comment>
<dbReference type="EMBL" id="KB206772">
    <property type="protein sequence ID" value="ELP87965.1"/>
    <property type="molecule type" value="Genomic_DNA"/>
</dbReference>
<proteinExistence type="predicted"/>
<evidence type="ECO:0000256" key="3">
    <source>
        <dbReference type="ARBA" id="ARBA00022723"/>
    </source>
</evidence>
<evidence type="ECO:0000256" key="2">
    <source>
        <dbReference type="ARBA" id="ARBA00022490"/>
    </source>
</evidence>
<dbReference type="GO" id="GO:0005737">
    <property type="term" value="C:cytoplasm"/>
    <property type="evidence" value="ECO:0007669"/>
    <property type="project" value="UniProtKB-SubCell"/>
</dbReference>
<evidence type="ECO:0000256" key="4">
    <source>
        <dbReference type="ARBA" id="ARBA00022737"/>
    </source>
</evidence>
<dbReference type="RefSeq" id="XP_004254736.1">
    <property type="nucleotide sequence ID" value="XM_004254688.1"/>
</dbReference>
<dbReference type="InterPro" id="IPR002048">
    <property type="entry name" value="EF_hand_dom"/>
</dbReference>
<dbReference type="SMART" id="SM00054">
    <property type="entry name" value="EFh"/>
    <property type="match status" value="3"/>
</dbReference>
<keyword evidence="4" id="KW-0677">Repeat</keyword>
<dbReference type="InterPro" id="IPR011992">
    <property type="entry name" value="EF-hand-dom_pair"/>
</dbReference>
<evidence type="ECO:0000313" key="7">
    <source>
        <dbReference type="EMBL" id="ELP87965.1"/>
    </source>
</evidence>
<feature type="domain" description="EF-hand" evidence="6">
    <location>
        <begin position="96"/>
        <end position="131"/>
    </location>
</feature>
<dbReference type="AlphaFoldDB" id="A0A0A1U7K0"/>
<protein>
    <submittedName>
        <fullName evidence="7">Peflin, putative</fullName>
    </submittedName>
</protein>